<reference evidence="1 2" key="1">
    <citation type="submission" date="2017-04" db="EMBL/GenBank/DDBJ databases">
        <title>Complete genome sequences of Rhizobium genomic linages associated to common bean (phaseolus vulgaris).</title>
        <authorList>
            <person name="Santamaria R.I."/>
            <person name="Bustos P."/>
            <person name="Perez-Carrascal O."/>
            <person name="Martinez-Flores I."/>
            <person name="Juarez S."/>
            <person name="Lozano L."/>
            <person name="Miranda F."/>
            <person name="Vinuesa P."/>
            <person name="Martinez-Romero E."/>
            <person name="Cevallos M.A."/>
            <person name="Romero D."/>
            <person name="Davila G."/>
            <person name="Gonzalez V."/>
        </authorList>
    </citation>
    <scope>NUCLEOTIDE SEQUENCE [LARGE SCALE GENOMIC DNA]</scope>
    <source>
        <strain evidence="1 2">NXC12</strain>
    </source>
</reference>
<dbReference type="Gene3D" id="3.30.1150.10">
    <property type="match status" value="1"/>
</dbReference>
<sequence length="145" mass="16199">MLRSLCHLAKAVGILTMFMATFAFPLSVYAERKSREDSDQKAPVLTEAAINAMRNAIQDRFFLPGDLKDAGSVHLIFHVRLDKDGRVIGSPEAEVSGGSERTRKIITDAARRAIIRAAPYTMFPKDKYDAWKEVILNFDASQLNL</sequence>
<name>A0AAN1EL57_RHIET</name>
<dbReference type="Proteomes" id="UP000194159">
    <property type="component" value="Chromosome"/>
</dbReference>
<evidence type="ECO:0000313" key="1">
    <source>
        <dbReference type="EMBL" id="ARQ11564.1"/>
    </source>
</evidence>
<gene>
    <name evidence="1" type="ORF">NXC12_CH03594</name>
</gene>
<dbReference type="AlphaFoldDB" id="A0AAN1EL57"/>
<dbReference type="EMBL" id="CP020906">
    <property type="protein sequence ID" value="ARQ11564.1"/>
    <property type="molecule type" value="Genomic_DNA"/>
</dbReference>
<dbReference type="SUPFAM" id="SSF74653">
    <property type="entry name" value="TolA/TonB C-terminal domain"/>
    <property type="match status" value="1"/>
</dbReference>
<evidence type="ECO:0000313" key="2">
    <source>
        <dbReference type="Proteomes" id="UP000194159"/>
    </source>
</evidence>
<accession>A0AAN1EL57</accession>
<proteinExistence type="predicted"/>
<protein>
    <submittedName>
        <fullName evidence="1">Uncharacterized protein</fullName>
    </submittedName>
</protein>
<organism evidence="1 2">
    <name type="scientific">Rhizobium etli</name>
    <dbReference type="NCBI Taxonomy" id="29449"/>
    <lineage>
        <taxon>Bacteria</taxon>
        <taxon>Pseudomonadati</taxon>
        <taxon>Pseudomonadota</taxon>
        <taxon>Alphaproteobacteria</taxon>
        <taxon>Hyphomicrobiales</taxon>
        <taxon>Rhizobiaceae</taxon>
        <taxon>Rhizobium/Agrobacterium group</taxon>
        <taxon>Rhizobium</taxon>
    </lineage>
</organism>